<evidence type="ECO:0000313" key="9">
    <source>
        <dbReference type="EMBL" id="ELR67425.1"/>
    </source>
</evidence>
<protein>
    <submittedName>
        <fullName evidence="9">Methyl-accepting chemotaxis protein</fullName>
    </submittedName>
</protein>
<evidence type="ECO:0000256" key="4">
    <source>
        <dbReference type="PROSITE-ProRule" id="PRU00284"/>
    </source>
</evidence>
<keyword evidence="6" id="KW-0472">Membrane</keyword>
<feature type="transmembrane region" description="Helical" evidence="6">
    <location>
        <begin position="12"/>
        <end position="32"/>
    </location>
</feature>
<evidence type="ECO:0000259" key="7">
    <source>
        <dbReference type="PROSITE" id="PS50111"/>
    </source>
</evidence>
<dbReference type="PROSITE" id="PS50885">
    <property type="entry name" value="HAMP"/>
    <property type="match status" value="1"/>
</dbReference>
<dbReference type="GO" id="GO:0007165">
    <property type="term" value="P:signal transduction"/>
    <property type="evidence" value="ECO:0007669"/>
    <property type="project" value="UniProtKB-KW"/>
</dbReference>
<name>L8JF19_9GAMM</name>
<dbReference type="Pfam" id="PF12729">
    <property type="entry name" value="4HB_MCP_1"/>
    <property type="match status" value="1"/>
</dbReference>
<dbReference type="CDD" id="cd06225">
    <property type="entry name" value="HAMP"/>
    <property type="match status" value="1"/>
</dbReference>
<dbReference type="InterPro" id="IPR003660">
    <property type="entry name" value="HAMP_dom"/>
</dbReference>
<dbReference type="PATRIC" id="fig|1056511.3.peg.426"/>
<keyword evidence="6" id="KW-0812">Transmembrane</keyword>
<keyword evidence="5" id="KW-0175">Coiled coil</keyword>
<dbReference type="Proteomes" id="UP000011134">
    <property type="component" value="Unassembled WGS sequence"/>
</dbReference>
<dbReference type="Pfam" id="PF00015">
    <property type="entry name" value="MCPsignal"/>
    <property type="match status" value="1"/>
</dbReference>
<feature type="coiled-coil region" evidence="5">
    <location>
        <begin position="86"/>
        <end position="113"/>
    </location>
</feature>
<feature type="domain" description="HAMP" evidence="8">
    <location>
        <begin position="212"/>
        <end position="266"/>
    </location>
</feature>
<comment type="caution">
    <text evidence="9">The sequence shown here is derived from an EMBL/GenBank/DDBJ whole genome shotgun (WGS) entry which is preliminary data.</text>
</comment>
<dbReference type="OrthoDB" id="7054443at2"/>
<evidence type="ECO:0000259" key="8">
    <source>
        <dbReference type="PROSITE" id="PS50885"/>
    </source>
</evidence>
<dbReference type="AlphaFoldDB" id="L8JF19"/>
<dbReference type="RefSeq" id="WP_007461893.1">
    <property type="nucleotide sequence ID" value="NZ_AMZO01000002.1"/>
</dbReference>
<keyword evidence="2 4" id="KW-0807">Transducer</keyword>
<dbReference type="EMBL" id="AMZO01000002">
    <property type="protein sequence ID" value="ELR67425.1"/>
    <property type="molecule type" value="Genomic_DNA"/>
</dbReference>
<evidence type="ECO:0000313" key="10">
    <source>
        <dbReference type="Proteomes" id="UP000011134"/>
    </source>
</evidence>
<dbReference type="CDD" id="cd11386">
    <property type="entry name" value="MCP_signal"/>
    <property type="match status" value="1"/>
</dbReference>
<dbReference type="PANTHER" id="PTHR32089:SF120">
    <property type="entry name" value="METHYL-ACCEPTING CHEMOTAXIS PROTEIN TLPQ"/>
    <property type="match status" value="1"/>
</dbReference>
<evidence type="ECO:0000256" key="2">
    <source>
        <dbReference type="ARBA" id="ARBA00023224"/>
    </source>
</evidence>
<sequence length="544" mass="59079">MTYKNLSIGKKIAVVFAAIAAVFIAFGLFLVSELKLVRAGTMDFTDSTIPSVLSVEELKYEVTSVRTTQFFVLTFEDNPTSMRNTLEKTRLHIKSIEKKLSDYEATVVSDKEQRVFDAVNLAWDTYLFGIRGYEAAAEAGDAHKAEDLLVNTFAQFNRLMISLDDLRELNLEFVANNRTNMLGSISRVTMLTLSCILAVLAIMVLMNIFLTRQICLPLNQVMALSAEIASGNLTHFLKRDEIGNDELGQLADSSIKMQDNLRKLVEEIVASVTQLSAAVEEVSAVSEQSSTGMQQQQSEITMVATAMDQMKATVADVANNTETASISASSANDEAKQGCDDVQQNIDSITRVSQKIENAGELVQQLEQESGNISMVVDVIRGIADQTNLLALNAAIEAARAGEQGRGFAVVADEVRTLAGRTQDSTGEIVAIIEKLQKSANAAKDATSESCVMIQECVTQSQNTGETIQNIEQTVAQIADMSQQIASACSEQDSVTEELGRNVESIHQSSTEVAVGAEQTAKACVELSQLAANLQSMMSRFRIS</sequence>
<accession>L8JF19</accession>
<dbReference type="InterPro" id="IPR004089">
    <property type="entry name" value="MCPsignal_dom"/>
</dbReference>
<comment type="subcellular location">
    <subcellularLocation>
        <location evidence="1">Membrane</location>
    </subcellularLocation>
</comment>
<dbReference type="SMART" id="SM00283">
    <property type="entry name" value="MA"/>
    <property type="match status" value="1"/>
</dbReference>
<dbReference type="GO" id="GO:0016020">
    <property type="term" value="C:membrane"/>
    <property type="evidence" value="ECO:0007669"/>
    <property type="project" value="UniProtKB-SubCell"/>
</dbReference>
<dbReference type="GO" id="GO:0006935">
    <property type="term" value="P:chemotaxis"/>
    <property type="evidence" value="ECO:0007669"/>
    <property type="project" value="UniProtKB-ARBA"/>
</dbReference>
<gene>
    <name evidence="9" type="ORF">C942_01354</name>
</gene>
<dbReference type="FunFam" id="1.10.287.950:FF:000001">
    <property type="entry name" value="Methyl-accepting chemotaxis sensory transducer"/>
    <property type="match status" value="1"/>
</dbReference>
<keyword evidence="10" id="KW-1185">Reference proteome</keyword>
<evidence type="ECO:0000256" key="3">
    <source>
        <dbReference type="ARBA" id="ARBA00029447"/>
    </source>
</evidence>
<dbReference type="PANTHER" id="PTHR32089">
    <property type="entry name" value="METHYL-ACCEPTING CHEMOTAXIS PROTEIN MCPB"/>
    <property type="match status" value="1"/>
</dbReference>
<evidence type="ECO:0000256" key="5">
    <source>
        <dbReference type="SAM" id="Coils"/>
    </source>
</evidence>
<dbReference type="InterPro" id="IPR024478">
    <property type="entry name" value="HlyB_4HB_MCP"/>
</dbReference>
<dbReference type="Gene3D" id="1.10.287.950">
    <property type="entry name" value="Methyl-accepting chemotaxis protein"/>
    <property type="match status" value="1"/>
</dbReference>
<feature type="transmembrane region" description="Helical" evidence="6">
    <location>
        <begin position="188"/>
        <end position="210"/>
    </location>
</feature>
<keyword evidence="6" id="KW-1133">Transmembrane helix</keyword>
<dbReference type="SUPFAM" id="SSF58104">
    <property type="entry name" value="Methyl-accepting chemotaxis protein (MCP) signaling domain"/>
    <property type="match status" value="1"/>
</dbReference>
<organism evidence="9 10">
    <name type="scientific">Photobacterium marinum</name>
    <dbReference type="NCBI Taxonomy" id="1056511"/>
    <lineage>
        <taxon>Bacteria</taxon>
        <taxon>Pseudomonadati</taxon>
        <taxon>Pseudomonadota</taxon>
        <taxon>Gammaproteobacteria</taxon>
        <taxon>Vibrionales</taxon>
        <taxon>Vibrionaceae</taxon>
        <taxon>Photobacterium</taxon>
    </lineage>
</organism>
<comment type="similarity">
    <text evidence="3">Belongs to the methyl-accepting chemotaxis (MCP) protein family.</text>
</comment>
<proteinExistence type="inferred from homology"/>
<evidence type="ECO:0000256" key="6">
    <source>
        <dbReference type="SAM" id="Phobius"/>
    </source>
</evidence>
<feature type="domain" description="Methyl-accepting transducer" evidence="7">
    <location>
        <begin position="271"/>
        <end position="507"/>
    </location>
</feature>
<dbReference type="PROSITE" id="PS50111">
    <property type="entry name" value="CHEMOTAXIS_TRANSDUC_2"/>
    <property type="match status" value="1"/>
</dbReference>
<reference evidence="9 10" key="1">
    <citation type="submission" date="2012-12" db="EMBL/GenBank/DDBJ databases">
        <title>Genome Assembly of Photobacterium sp. AK15.</title>
        <authorList>
            <person name="Khatri I."/>
            <person name="Vaidya B."/>
            <person name="Srinivas T.N.R."/>
            <person name="Subramanian S."/>
            <person name="Pinnaka A."/>
        </authorList>
    </citation>
    <scope>NUCLEOTIDE SEQUENCE [LARGE SCALE GENOMIC DNA]</scope>
    <source>
        <strain evidence="9 10">AK15</strain>
    </source>
</reference>
<evidence type="ECO:0000256" key="1">
    <source>
        <dbReference type="ARBA" id="ARBA00004370"/>
    </source>
</evidence>